<organism evidence="8 9">
    <name type="scientific">Orlajensenia leifsoniae</name>
    <dbReference type="NCBI Taxonomy" id="2561933"/>
    <lineage>
        <taxon>Bacteria</taxon>
        <taxon>Bacillati</taxon>
        <taxon>Actinomycetota</taxon>
        <taxon>Actinomycetes</taxon>
        <taxon>Micrococcales</taxon>
        <taxon>Microbacteriaceae</taxon>
        <taxon>Orlajensenia</taxon>
    </lineage>
</organism>
<dbReference type="FunFam" id="3.30.1130.10:FF:000001">
    <property type="entry name" value="GTP cyclohydrolase 1"/>
    <property type="match status" value="1"/>
</dbReference>
<dbReference type="GO" id="GO:0003934">
    <property type="term" value="F:GTP cyclohydrolase I activity"/>
    <property type="evidence" value="ECO:0007669"/>
    <property type="project" value="UniProtKB-UniRule"/>
</dbReference>
<dbReference type="PANTHER" id="PTHR11109">
    <property type="entry name" value="GTP CYCLOHYDROLASE I"/>
    <property type="match status" value="1"/>
</dbReference>
<dbReference type="GO" id="GO:0006729">
    <property type="term" value="P:tetrahydrobiopterin biosynthetic process"/>
    <property type="evidence" value="ECO:0007669"/>
    <property type="project" value="TreeGrafter"/>
</dbReference>
<comment type="subunit">
    <text evidence="6">Homopolymer.</text>
</comment>
<dbReference type="Gene3D" id="1.10.286.10">
    <property type="match status" value="1"/>
</dbReference>
<keyword evidence="6" id="KW-0479">Metal-binding</keyword>
<keyword evidence="5 6" id="KW-0378">Hydrolase</keyword>
<dbReference type="NCBIfam" id="NF006826">
    <property type="entry name" value="PRK09347.1-3"/>
    <property type="match status" value="1"/>
</dbReference>
<protein>
    <recommendedName>
        <fullName evidence="6">GTP cyclohydrolase 1</fullName>
        <ecNumber evidence="6">3.5.4.16</ecNumber>
    </recommendedName>
    <alternativeName>
        <fullName evidence="6">GTP cyclohydrolase I</fullName>
        <shortName evidence="6">GTP-CH-I</shortName>
    </alternativeName>
</protein>
<keyword evidence="6" id="KW-0547">Nucleotide-binding</keyword>
<dbReference type="AlphaFoldDB" id="A0A4Y9RAJ8"/>
<evidence type="ECO:0000313" key="8">
    <source>
        <dbReference type="EMBL" id="TFW00217.1"/>
    </source>
</evidence>
<gene>
    <name evidence="6" type="primary">folE</name>
    <name evidence="8" type="ORF">E4M00_03270</name>
</gene>
<dbReference type="Proteomes" id="UP000298127">
    <property type="component" value="Unassembled WGS sequence"/>
</dbReference>
<comment type="pathway">
    <text evidence="2 6">Cofactor biosynthesis; 7,8-dihydroneopterin triphosphate biosynthesis; 7,8-dihydroneopterin triphosphate from GTP: step 1/1.</text>
</comment>
<feature type="binding site" evidence="6">
    <location>
        <position position="89"/>
    </location>
    <ligand>
        <name>Zn(2+)</name>
        <dbReference type="ChEBI" id="CHEBI:29105"/>
    </ligand>
</feature>
<feature type="binding site" evidence="6">
    <location>
        <position position="86"/>
    </location>
    <ligand>
        <name>Zn(2+)</name>
        <dbReference type="ChEBI" id="CHEBI:29105"/>
    </ligand>
</feature>
<dbReference type="PROSITE" id="PS00860">
    <property type="entry name" value="GTP_CYCLOHYDROL_1_2"/>
    <property type="match status" value="1"/>
</dbReference>
<comment type="catalytic activity">
    <reaction evidence="1 6">
        <text>GTP + H2O = 7,8-dihydroneopterin 3'-triphosphate + formate + H(+)</text>
        <dbReference type="Rhea" id="RHEA:17473"/>
        <dbReference type="ChEBI" id="CHEBI:15377"/>
        <dbReference type="ChEBI" id="CHEBI:15378"/>
        <dbReference type="ChEBI" id="CHEBI:15740"/>
        <dbReference type="ChEBI" id="CHEBI:37565"/>
        <dbReference type="ChEBI" id="CHEBI:58462"/>
        <dbReference type="EC" id="3.5.4.16"/>
    </reaction>
</comment>
<sequence length="198" mass="20937">MTGVDRPRIEAAVTELLLAIGEDPSRPGLVKTPKRVADSYAEFFGGLEVDPVSHLLDAVPLGSSDDGLPQTSDAVIVRGIDFRSICEHHLLPFVGIVHVAYLPGERIVGLGKLADVVETLSTRPQLQERLTEEIADALETGLAARGVLVVMDAVHRCVVARGSRQAGSSTVTVASRGELTDAVARAELMALIGESPRG</sequence>
<accession>A0A4Y9RAJ8</accession>
<dbReference type="EC" id="3.5.4.16" evidence="6"/>
<dbReference type="InterPro" id="IPR020602">
    <property type="entry name" value="GTP_CycHdrlase_I_dom"/>
</dbReference>
<dbReference type="GO" id="GO:0006730">
    <property type="term" value="P:one-carbon metabolic process"/>
    <property type="evidence" value="ECO:0007669"/>
    <property type="project" value="UniProtKB-UniRule"/>
</dbReference>
<dbReference type="GO" id="GO:0046654">
    <property type="term" value="P:tetrahydrofolate biosynthetic process"/>
    <property type="evidence" value="ECO:0007669"/>
    <property type="project" value="UniProtKB-UniRule"/>
</dbReference>
<dbReference type="InterPro" id="IPR043133">
    <property type="entry name" value="GTP-CH-I_C/QueF"/>
</dbReference>
<dbReference type="FunFam" id="1.10.286.10:FF:000001">
    <property type="entry name" value="GTP cyclohydrolase 1"/>
    <property type="match status" value="1"/>
</dbReference>
<dbReference type="HAMAP" id="MF_00223">
    <property type="entry name" value="FolE"/>
    <property type="match status" value="1"/>
</dbReference>
<evidence type="ECO:0000256" key="3">
    <source>
        <dbReference type="ARBA" id="ARBA00008085"/>
    </source>
</evidence>
<evidence type="ECO:0000256" key="1">
    <source>
        <dbReference type="ARBA" id="ARBA00001052"/>
    </source>
</evidence>
<dbReference type="NCBIfam" id="NF006825">
    <property type="entry name" value="PRK09347.1-2"/>
    <property type="match status" value="1"/>
</dbReference>
<feature type="domain" description="GTP cyclohydrolase I" evidence="7">
    <location>
        <begin position="9"/>
        <end position="192"/>
    </location>
</feature>
<name>A0A4Y9RAJ8_9MICO</name>
<reference evidence="8 9" key="1">
    <citation type="journal article" date="2018" name="J. Microbiol.">
        <title>Leifsonia flava sp. nov., a novel actinobacterium isolated from the rhizosphere of Aquilegia viridiflora.</title>
        <authorList>
            <person name="Cai Y."/>
            <person name="Tao W.Z."/>
            <person name="Ma Y.J."/>
            <person name="Cheng J."/>
            <person name="Zhang M.Y."/>
            <person name="Zhang Y.X."/>
        </authorList>
    </citation>
    <scope>NUCLEOTIDE SEQUENCE [LARGE SCALE GENOMIC DNA]</scope>
    <source>
        <strain evidence="8 9">SYP-B2174</strain>
    </source>
</reference>
<feature type="binding site" evidence="6">
    <location>
        <position position="157"/>
    </location>
    <ligand>
        <name>Zn(2+)</name>
        <dbReference type="ChEBI" id="CHEBI:29105"/>
    </ligand>
</feature>
<keyword evidence="9" id="KW-1185">Reference proteome</keyword>
<dbReference type="GO" id="GO:0008270">
    <property type="term" value="F:zinc ion binding"/>
    <property type="evidence" value="ECO:0007669"/>
    <property type="project" value="UniProtKB-UniRule"/>
</dbReference>
<dbReference type="EMBL" id="SPQZ01000001">
    <property type="protein sequence ID" value="TFW00217.1"/>
    <property type="molecule type" value="Genomic_DNA"/>
</dbReference>
<comment type="similarity">
    <text evidence="3 6">Belongs to the GTP cyclohydrolase I family.</text>
</comment>
<evidence type="ECO:0000256" key="2">
    <source>
        <dbReference type="ARBA" id="ARBA00005080"/>
    </source>
</evidence>
<dbReference type="InterPro" id="IPR018234">
    <property type="entry name" value="GTP_CycHdrlase_I_CS"/>
</dbReference>
<evidence type="ECO:0000256" key="4">
    <source>
        <dbReference type="ARBA" id="ARBA00022563"/>
    </source>
</evidence>
<keyword evidence="6" id="KW-0862">Zinc</keyword>
<dbReference type="UniPathway" id="UPA00848">
    <property type="reaction ID" value="UER00151"/>
</dbReference>
<keyword evidence="6" id="KW-0342">GTP-binding</keyword>
<dbReference type="GO" id="GO:0005525">
    <property type="term" value="F:GTP binding"/>
    <property type="evidence" value="ECO:0007669"/>
    <property type="project" value="UniProtKB-KW"/>
</dbReference>
<dbReference type="RefSeq" id="WP_135119046.1">
    <property type="nucleotide sequence ID" value="NZ_SPQZ01000001.1"/>
</dbReference>
<dbReference type="InterPro" id="IPR001474">
    <property type="entry name" value="GTP_CycHdrlase_I"/>
</dbReference>
<evidence type="ECO:0000313" key="9">
    <source>
        <dbReference type="Proteomes" id="UP000298127"/>
    </source>
</evidence>
<dbReference type="InterPro" id="IPR043134">
    <property type="entry name" value="GTP-CH-I_N"/>
</dbReference>
<dbReference type="Pfam" id="PF01227">
    <property type="entry name" value="GTP_cyclohydroI"/>
    <property type="match status" value="1"/>
</dbReference>
<evidence type="ECO:0000256" key="6">
    <source>
        <dbReference type="HAMAP-Rule" id="MF_00223"/>
    </source>
</evidence>
<dbReference type="GO" id="GO:0005737">
    <property type="term" value="C:cytoplasm"/>
    <property type="evidence" value="ECO:0007669"/>
    <property type="project" value="TreeGrafter"/>
</dbReference>
<keyword evidence="4 6" id="KW-0554">One-carbon metabolism</keyword>
<evidence type="ECO:0000259" key="7">
    <source>
        <dbReference type="Pfam" id="PF01227"/>
    </source>
</evidence>
<evidence type="ECO:0000256" key="5">
    <source>
        <dbReference type="ARBA" id="ARBA00022801"/>
    </source>
</evidence>
<proteinExistence type="inferred from homology"/>
<dbReference type="SUPFAM" id="SSF55620">
    <property type="entry name" value="Tetrahydrobiopterin biosynthesis enzymes-like"/>
    <property type="match status" value="1"/>
</dbReference>
<dbReference type="Gene3D" id="3.30.1130.10">
    <property type="match status" value="1"/>
</dbReference>
<dbReference type="PANTHER" id="PTHR11109:SF7">
    <property type="entry name" value="GTP CYCLOHYDROLASE 1"/>
    <property type="match status" value="1"/>
</dbReference>
<comment type="caution">
    <text evidence="8">The sequence shown here is derived from an EMBL/GenBank/DDBJ whole genome shotgun (WGS) entry which is preliminary data.</text>
</comment>